<accession>A0A0A6VB38</accession>
<reference evidence="4 5" key="1">
    <citation type="submission" date="2014-10" db="EMBL/GenBank/DDBJ databases">
        <title>Draft genome of phytase producing Bacillus ginsengihumi strain M2.11.</title>
        <authorList>
            <person name="Toymentseva A."/>
            <person name="Boulygina E.A."/>
            <person name="Kazakov S.V."/>
            <person name="Kayumov I."/>
            <person name="Suleimanova A.D."/>
            <person name="Mardanova A.M."/>
            <person name="Maria S.N."/>
            <person name="Sergey M.Y."/>
            <person name="Sharipova M.R."/>
        </authorList>
    </citation>
    <scope>NUCLEOTIDE SEQUENCE [LARGE SCALE GENOMIC DNA]</scope>
    <source>
        <strain evidence="4 5">M2.11</strain>
    </source>
</reference>
<dbReference type="SUPFAM" id="SSF53639">
    <property type="entry name" value="AraD/HMP-PK domain-like"/>
    <property type="match status" value="1"/>
</dbReference>
<organism evidence="4 5">
    <name type="scientific">Heyndrickxia ginsengihumi</name>
    <dbReference type="NCBI Taxonomy" id="363870"/>
    <lineage>
        <taxon>Bacteria</taxon>
        <taxon>Bacillati</taxon>
        <taxon>Bacillota</taxon>
        <taxon>Bacilli</taxon>
        <taxon>Bacillales</taxon>
        <taxon>Bacillaceae</taxon>
        <taxon>Heyndrickxia</taxon>
    </lineage>
</organism>
<dbReference type="GO" id="GO:0019323">
    <property type="term" value="P:pentose catabolic process"/>
    <property type="evidence" value="ECO:0007669"/>
    <property type="project" value="TreeGrafter"/>
</dbReference>
<dbReference type="PANTHER" id="PTHR22789:SF0">
    <property type="entry name" value="3-OXO-TETRONATE 4-PHOSPHATE DECARBOXYLASE-RELATED"/>
    <property type="match status" value="1"/>
</dbReference>
<keyword evidence="1" id="KW-0479">Metal-binding</keyword>
<feature type="domain" description="Class II aldolase/adducin N-terminal" evidence="3">
    <location>
        <begin position="8"/>
        <end position="190"/>
    </location>
</feature>
<dbReference type="InterPro" id="IPR050197">
    <property type="entry name" value="Aldolase_class_II_sugar_metab"/>
</dbReference>
<dbReference type="PANTHER" id="PTHR22789">
    <property type="entry name" value="FUCULOSE PHOSPHATE ALDOLASE"/>
    <property type="match status" value="1"/>
</dbReference>
<dbReference type="InterPro" id="IPR036409">
    <property type="entry name" value="Aldolase_II/adducin_N_sf"/>
</dbReference>
<evidence type="ECO:0000259" key="3">
    <source>
        <dbReference type="SMART" id="SM01007"/>
    </source>
</evidence>
<comment type="caution">
    <text evidence="4">The sequence shown here is derived from an EMBL/GenBank/DDBJ whole genome shotgun (WGS) entry which is preliminary data.</text>
</comment>
<dbReference type="OrthoDB" id="9794581at2"/>
<dbReference type="AlphaFoldDB" id="A0A0A6VB38"/>
<dbReference type="EMBL" id="JRUN01000045">
    <property type="protein sequence ID" value="KHD84723.1"/>
    <property type="molecule type" value="Genomic_DNA"/>
</dbReference>
<dbReference type="GO" id="GO:0046872">
    <property type="term" value="F:metal ion binding"/>
    <property type="evidence" value="ECO:0007669"/>
    <property type="project" value="UniProtKB-KW"/>
</dbReference>
<dbReference type="SMART" id="SM01007">
    <property type="entry name" value="Aldolase_II"/>
    <property type="match status" value="1"/>
</dbReference>
<keyword evidence="2" id="KW-0456">Lyase</keyword>
<dbReference type="Gene3D" id="3.40.225.10">
    <property type="entry name" value="Class II aldolase/adducin N-terminal domain"/>
    <property type="match status" value="1"/>
</dbReference>
<dbReference type="STRING" id="363870.NG54_13800"/>
<dbReference type="NCBIfam" id="NF004979">
    <property type="entry name" value="PRK06357.1"/>
    <property type="match status" value="1"/>
</dbReference>
<sequence>MLYQQERQDVCEVTKMMFNRFVTNAAGGNISVKINHEHFIMTPTLMAQQKFCDLSPDDILVLTRDGEIIEGKGNITREFNMHIGTYDTLPNAQAVIHAHPKELMVFASLGLEVSHLTESTRKLGEVKTLPYAPATSMELAEVVKTYMRSRKSDIPVATLLREHGVLIADTSLRKAYDMLERLEYEAYVNFQAAVIGALGLYKGEK</sequence>
<dbReference type="InterPro" id="IPR001303">
    <property type="entry name" value="Aldolase_II/adducin_N"/>
</dbReference>
<name>A0A0A6VB38_9BACI</name>
<dbReference type="GO" id="GO:0005829">
    <property type="term" value="C:cytosol"/>
    <property type="evidence" value="ECO:0007669"/>
    <property type="project" value="TreeGrafter"/>
</dbReference>
<dbReference type="RefSeq" id="WP_035348874.1">
    <property type="nucleotide sequence ID" value="NZ_JRUN01000045.1"/>
</dbReference>
<protein>
    <recommendedName>
        <fullName evidence="3">Class II aldolase/adducin N-terminal domain-containing protein</fullName>
    </recommendedName>
</protein>
<dbReference type="Proteomes" id="UP000030588">
    <property type="component" value="Unassembled WGS sequence"/>
</dbReference>
<proteinExistence type="predicted"/>
<dbReference type="Pfam" id="PF00596">
    <property type="entry name" value="Aldolase_II"/>
    <property type="match status" value="1"/>
</dbReference>
<evidence type="ECO:0000256" key="1">
    <source>
        <dbReference type="ARBA" id="ARBA00022723"/>
    </source>
</evidence>
<evidence type="ECO:0000256" key="2">
    <source>
        <dbReference type="ARBA" id="ARBA00023239"/>
    </source>
</evidence>
<evidence type="ECO:0000313" key="4">
    <source>
        <dbReference type="EMBL" id="KHD84723.1"/>
    </source>
</evidence>
<evidence type="ECO:0000313" key="5">
    <source>
        <dbReference type="Proteomes" id="UP000030588"/>
    </source>
</evidence>
<gene>
    <name evidence="4" type="ORF">NG54_13800</name>
</gene>
<dbReference type="GO" id="GO:0016832">
    <property type="term" value="F:aldehyde-lyase activity"/>
    <property type="evidence" value="ECO:0007669"/>
    <property type="project" value="TreeGrafter"/>
</dbReference>